<feature type="repeat" description="HEAT" evidence="2">
    <location>
        <begin position="744"/>
        <end position="780"/>
    </location>
</feature>
<feature type="region of interest" description="Disordered" evidence="3">
    <location>
        <begin position="259"/>
        <end position="287"/>
    </location>
</feature>
<dbReference type="InterPro" id="IPR036034">
    <property type="entry name" value="PDZ_sf"/>
</dbReference>
<dbReference type="PROSITE" id="PS50077">
    <property type="entry name" value="HEAT_REPEAT"/>
    <property type="match status" value="3"/>
</dbReference>
<accession>F0W129</accession>
<dbReference type="InterPro" id="IPR051023">
    <property type="entry name" value="PP2A_Regulatory_Subunit_A"/>
</dbReference>
<evidence type="ECO:0000313" key="5">
    <source>
        <dbReference type="EMBL" id="CCA14753.1"/>
    </source>
</evidence>
<dbReference type="SUPFAM" id="SSF50156">
    <property type="entry name" value="PDZ domain-like"/>
    <property type="match status" value="2"/>
</dbReference>
<reference evidence="5" key="2">
    <citation type="submission" date="2011-02" db="EMBL/GenBank/DDBJ databases">
        <authorList>
            <person name="MacLean D."/>
        </authorList>
    </citation>
    <scope>NUCLEOTIDE SEQUENCE</scope>
</reference>
<dbReference type="AlphaFoldDB" id="F0W129"/>
<evidence type="ECO:0000259" key="4">
    <source>
        <dbReference type="PROSITE" id="PS50106"/>
    </source>
</evidence>
<feature type="compositionally biased region" description="Polar residues" evidence="3">
    <location>
        <begin position="272"/>
        <end position="287"/>
    </location>
</feature>
<dbReference type="GO" id="GO:0000159">
    <property type="term" value="C:protein phosphatase type 2A complex"/>
    <property type="evidence" value="ECO:0007669"/>
    <property type="project" value="TreeGrafter"/>
</dbReference>
<feature type="domain" description="PDZ" evidence="4">
    <location>
        <begin position="412"/>
        <end position="482"/>
    </location>
</feature>
<feature type="compositionally biased region" description="Basic and acidic residues" evidence="3">
    <location>
        <begin position="259"/>
        <end position="271"/>
    </location>
</feature>
<dbReference type="HOGENOM" id="CLU_269426_0_0_1"/>
<dbReference type="Gene3D" id="1.25.10.10">
    <property type="entry name" value="Leucine-rich Repeat Variant"/>
    <property type="match status" value="1"/>
</dbReference>
<dbReference type="EMBL" id="FR824051">
    <property type="protein sequence ID" value="CCA14753.1"/>
    <property type="molecule type" value="Genomic_DNA"/>
</dbReference>
<dbReference type="InterPro" id="IPR011989">
    <property type="entry name" value="ARM-like"/>
</dbReference>
<reference evidence="5" key="1">
    <citation type="journal article" date="2011" name="PLoS Biol.">
        <title>Gene gain and loss during evolution of obligate parasitism in the white rust pathogen of Arabidopsis thaliana.</title>
        <authorList>
            <person name="Kemen E."/>
            <person name="Gardiner A."/>
            <person name="Schultz-Larsen T."/>
            <person name="Kemen A.C."/>
            <person name="Balmuth A.L."/>
            <person name="Robert-Seilaniantz A."/>
            <person name="Bailey K."/>
            <person name="Holub E."/>
            <person name="Studholme D.J."/>
            <person name="Maclean D."/>
            <person name="Jones J.D."/>
        </authorList>
    </citation>
    <scope>NUCLEOTIDE SEQUENCE</scope>
</reference>
<name>F0W129_9STRA</name>
<dbReference type="InterPro" id="IPR021133">
    <property type="entry name" value="HEAT_type_2"/>
</dbReference>
<dbReference type="GO" id="GO:0019888">
    <property type="term" value="F:protein phosphatase regulator activity"/>
    <property type="evidence" value="ECO:0007669"/>
    <property type="project" value="TreeGrafter"/>
</dbReference>
<dbReference type="PROSITE" id="PS50106">
    <property type="entry name" value="PDZ"/>
    <property type="match status" value="1"/>
</dbReference>
<organism evidence="5">
    <name type="scientific">Albugo laibachii Nc14</name>
    <dbReference type="NCBI Taxonomy" id="890382"/>
    <lineage>
        <taxon>Eukaryota</taxon>
        <taxon>Sar</taxon>
        <taxon>Stramenopiles</taxon>
        <taxon>Oomycota</taxon>
        <taxon>Peronosporomycetes</taxon>
        <taxon>Albuginales</taxon>
        <taxon>Albuginaceae</taxon>
        <taxon>Albugo</taxon>
    </lineage>
</organism>
<evidence type="ECO:0000256" key="3">
    <source>
        <dbReference type="SAM" id="MobiDB-lite"/>
    </source>
</evidence>
<keyword evidence="1" id="KW-0677">Repeat</keyword>
<proteinExistence type="predicted"/>
<dbReference type="PANTHER" id="PTHR10648:SF4">
    <property type="entry name" value="PROTEIN PHOSPHATASE 2 (FORMERLY 2A), REGULATORY SUBUNIT A, BETA ISOFORM-RELATED"/>
    <property type="match status" value="1"/>
</dbReference>
<feature type="repeat" description="HEAT" evidence="2">
    <location>
        <begin position="842"/>
        <end position="878"/>
    </location>
</feature>
<sequence length="1246" mass="138701">MDKIDDNVIEVLQSVIMGNPSKVKKQVPREQLVEFLIRADGDPNKALDYYYQNIRNSYADLPEAIDAQSHKGVQDLRDILGGHVPIDTLVDLLKRTKNNTHEAVELYFMEGSTSSEEMQRNQDARAVKPACIGEEETKQPGLLPIASHPLKPLTLPVNKAKAEDEDHTQASFTGTTDSGVYEVCITERSVLGWEIGNIFGRLVVQNVDPNGIAGRAGVHKADVLISVNDVMVDGLNAVKLQNEVSQAVVLVPSSLRLRRPQDTHHTDEVSEHLTQSNSTCEAPSSDTCEMNTMTTAATSDTVASGAVDVSPAGSNASKMQSVEAPSMSYGMTHLEQVASIIVATIDDPSANMESILEVLLMADLNTDVALNNYFDEHRHVPDFRHIIGYDWNPSCPEKCMKGETYEAIIPVGPLGLTVENILERTVVVDIKPTGAASKAGVKRSSWLVGLNGENITNLTHKEALSRIERAERPLHLKLIVVSASDYKMLRKQLSMNIRQPKSERPVPEQDRMSFRVFQGKIHQAILHFPMEICCGIFRYLTMDDLETYEHSLSTDNESRDAFLTRILPNCSVEAILNTSAQRVQQQGSARAEMSAERRYLLNLFGTIHSHDDKGENVVIRTIYILGSLGKRIAQLYPQQNSREEHDRASSNSHEARKTRYLLLIALILYVLESLAIIENHATWDAMVHCLRELIQAMSDDQVDTMIIPLISRLSTSSSPTARIVPIAILSDVYPRASGDVLVQLRGMVDRLALDDNPLVRRAVTSILAQLARVVGSYKLEWIVHLLEKATSDNHDIVRTFAVKSYLQVANILGAVLVESDTKAMVAEMKPLDPSLRLLYCQMVPLVNSYVCDTSWQVRVEAARMLPSLCLIFGKEYADVFVDHFIGIIRDPTMEVRKACVEIAYDIAESMLKLNTGNPTASESMQDDEKMDIEEDESITGTSVGHMMHKVAQLELKDDQRDTDAHLIVTQNKIVRSILPATYGLATDTSVVVRLALARFVGKALSLIGEQNYEDLVPIFTQCLDESQDASVRAALLEETTRNCNKSAELLLGLSFPVLRKLIHSPSWRIRVQSIHCIAAWANRADSGAFPRDFAQNFLGFLEDPIHEVRWACCNDLVSLVDCLGFEWLMSDVLKAITLCMRSTFNGKLTGLYAMEKLAARLYEVGKLGDVVKIVMEECNSRTPNLRFRALRTLLLLVQELKDEGLSNHVLNMVSMMAKDEQESDPDVRDTANHVLLCLKSGQVCRK</sequence>
<evidence type="ECO:0000256" key="1">
    <source>
        <dbReference type="ARBA" id="ARBA00022737"/>
    </source>
</evidence>
<dbReference type="SUPFAM" id="SSF48371">
    <property type="entry name" value="ARM repeat"/>
    <property type="match status" value="1"/>
</dbReference>
<dbReference type="GO" id="GO:0005634">
    <property type="term" value="C:nucleus"/>
    <property type="evidence" value="ECO:0007669"/>
    <property type="project" value="TreeGrafter"/>
</dbReference>
<dbReference type="Gene3D" id="2.30.42.10">
    <property type="match status" value="2"/>
</dbReference>
<protein>
    <submittedName>
        <fullName evidence="5">Uncharacterized protein AlNc14C6G808</fullName>
    </submittedName>
</protein>
<evidence type="ECO:0000256" key="2">
    <source>
        <dbReference type="PROSITE-ProRule" id="PRU00103"/>
    </source>
</evidence>
<feature type="repeat" description="HEAT" evidence="2">
    <location>
        <begin position="977"/>
        <end position="1015"/>
    </location>
</feature>
<dbReference type="InterPro" id="IPR016024">
    <property type="entry name" value="ARM-type_fold"/>
</dbReference>
<gene>
    <name evidence="5" type="primary">AlNc14C6G808</name>
    <name evidence="5" type="ORF">ALNC14_008960</name>
</gene>
<dbReference type="GO" id="GO:0005829">
    <property type="term" value="C:cytosol"/>
    <property type="evidence" value="ECO:0007669"/>
    <property type="project" value="TreeGrafter"/>
</dbReference>
<dbReference type="PANTHER" id="PTHR10648">
    <property type="entry name" value="SERINE/THREONINE-PROTEIN PHOSPHATASE PP2A 65 KDA REGULATORY SUBUNIT"/>
    <property type="match status" value="1"/>
</dbReference>
<dbReference type="SMART" id="SM00228">
    <property type="entry name" value="PDZ"/>
    <property type="match status" value="2"/>
</dbReference>
<dbReference type="InterPro" id="IPR001478">
    <property type="entry name" value="PDZ"/>
</dbReference>